<organism evidence="1">
    <name type="scientific">Timema cristinae</name>
    <name type="common">Walking stick</name>
    <dbReference type="NCBI Taxonomy" id="61476"/>
    <lineage>
        <taxon>Eukaryota</taxon>
        <taxon>Metazoa</taxon>
        <taxon>Ecdysozoa</taxon>
        <taxon>Arthropoda</taxon>
        <taxon>Hexapoda</taxon>
        <taxon>Insecta</taxon>
        <taxon>Pterygota</taxon>
        <taxon>Neoptera</taxon>
        <taxon>Polyneoptera</taxon>
        <taxon>Phasmatodea</taxon>
        <taxon>Timematodea</taxon>
        <taxon>Timematoidea</taxon>
        <taxon>Timematidae</taxon>
        <taxon>Timema</taxon>
    </lineage>
</organism>
<dbReference type="EMBL" id="OC325035">
    <property type="protein sequence ID" value="CAD7414765.1"/>
    <property type="molecule type" value="Genomic_DNA"/>
</dbReference>
<proteinExistence type="predicted"/>
<dbReference type="AlphaFoldDB" id="A0A7R9DJ61"/>
<sequence>MKDESDSDIDSSSESCELDFTSTNFNPSKVLRSVSIQIPCPNAPIFDNIHSYASRHIHHRHASKQVSQLRLKPTLVNNRQRLVPKMHHNRLVASCHIRLYRSRETDGAALIVRALGVLGLTLRAVSRFRAPVLTRTVTGLEYERLHSYARGVGDYFHTRNGRNLILLHKGKSGDRTPRAVASVSGMYVKQPCCDSTERQT</sequence>
<name>A0A7R9DJ61_TIMCR</name>
<evidence type="ECO:0000313" key="1">
    <source>
        <dbReference type="EMBL" id="CAD7414765.1"/>
    </source>
</evidence>
<reference evidence="1" key="1">
    <citation type="submission" date="2020-11" db="EMBL/GenBank/DDBJ databases">
        <authorList>
            <person name="Tran Van P."/>
        </authorList>
    </citation>
    <scope>NUCLEOTIDE SEQUENCE</scope>
</reference>
<protein>
    <submittedName>
        <fullName evidence="1">Uncharacterized protein</fullName>
    </submittedName>
</protein>
<accession>A0A7R9DJ61</accession>
<gene>
    <name evidence="1" type="ORF">TCEB3V08_LOCUS12211</name>
</gene>